<comment type="caution">
    <text evidence="3">The sequence shown here is derived from an EMBL/GenBank/DDBJ whole genome shotgun (WGS) entry which is preliminary data.</text>
</comment>
<dbReference type="Proteomes" id="UP000297540">
    <property type="component" value="Unassembled WGS sequence"/>
</dbReference>
<evidence type="ECO:0000259" key="2">
    <source>
        <dbReference type="Pfam" id="PF00561"/>
    </source>
</evidence>
<keyword evidence="3" id="KW-0378">Hydrolase</keyword>
<evidence type="ECO:0000313" key="3">
    <source>
        <dbReference type="EMBL" id="TFF34644.1"/>
    </source>
</evidence>
<dbReference type="AlphaFoldDB" id="A0A4Y8S879"/>
<sequence length="294" mass="32806">MKTIRLLPLLAICAIFFTCNNPQPKTVKIATPSPIEVKNNGVHIDYTDTGKSDTTLLFVHGWCINKTYWAQQVAYFGKRYRVVTMDLAGYGQSGHNRDNWSTIAFANDVNAVIDQLKLKKVVLIGHSMSGDIVLQAAIDAPDKVIGLVGVDNFKGQGAPPQTDAQKKEIAEAIAAMRKDFKKVSFQWFNEGLFSKNTSEPIKDRILNDVAHADTVVAAASMEQQAYDELPALIKLKKKLYLINSDYQPTDTAWLVKQKLPFMLLEVHGTGHFPMVEAPVEFNLQLDKVLVNMNR</sequence>
<feature type="chain" id="PRO_5021353272" evidence="1">
    <location>
        <begin position="22"/>
        <end position="294"/>
    </location>
</feature>
<dbReference type="Pfam" id="PF00561">
    <property type="entry name" value="Abhydrolase_1"/>
    <property type="match status" value="1"/>
</dbReference>
<dbReference type="InterPro" id="IPR050266">
    <property type="entry name" value="AB_hydrolase_sf"/>
</dbReference>
<feature type="domain" description="AB hydrolase-1" evidence="2">
    <location>
        <begin position="55"/>
        <end position="179"/>
    </location>
</feature>
<dbReference type="SUPFAM" id="SSF53474">
    <property type="entry name" value="alpha/beta-Hydrolases"/>
    <property type="match status" value="1"/>
</dbReference>
<dbReference type="Gene3D" id="3.40.50.1820">
    <property type="entry name" value="alpha/beta hydrolase"/>
    <property type="match status" value="1"/>
</dbReference>
<protein>
    <submittedName>
        <fullName evidence="3">Alpha/beta hydrolase</fullName>
    </submittedName>
</protein>
<dbReference type="PANTHER" id="PTHR43798">
    <property type="entry name" value="MONOACYLGLYCEROL LIPASE"/>
    <property type="match status" value="1"/>
</dbReference>
<keyword evidence="1" id="KW-0732">Signal</keyword>
<dbReference type="InterPro" id="IPR000073">
    <property type="entry name" value="AB_hydrolase_1"/>
</dbReference>
<dbReference type="PANTHER" id="PTHR43798:SF33">
    <property type="entry name" value="HYDROLASE, PUTATIVE (AFU_ORTHOLOGUE AFUA_2G14860)-RELATED"/>
    <property type="match status" value="1"/>
</dbReference>
<keyword evidence="4" id="KW-1185">Reference proteome</keyword>
<dbReference type="GO" id="GO:0016787">
    <property type="term" value="F:hydrolase activity"/>
    <property type="evidence" value="ECO:0007669"/>
    <property type="project" value="UniProtKB-KW"/>
</dbReference>
<dbReference type="PRINTS" id="PR00111">
    <property type="entry name" value="ABHYDROLASE"/>
</dbReference>
<accession>A0A4Y8S879</accession>
<proteinExistence type="predicted"/>
<reference evidence="3 4" key="1">
    <citation type="journal article" date="2017" name="Int. J. Syst. Evol. Microbiol.">
        <title>Mucilaginibacterpsychrotolerans sp. nov., isolated from peatlands.</title>
        <authorList>
            <person name="Deng Y."/>
            <person name="Shen L."/>
            <person name="Xu B."/>
            <person name="Liu Y."/>
            <person name="Gu Z."/>
            <person name="Liu H."/>
            <person name="Zhou Y."/>
        </authorList>
    </citation>
    <scope>NUCLEOTIDE SEQUENCE [LARGE SCALE GENOMIC DNA]</scope>
    <source>
        <strain evidence="3 4">NH7-4</strain>
    </source>
</reference>
<evidence type="ECO:0000256" key="1">
    <source>
        <dbReference type="SAM" id="SignalP"/>
    </source>
</evidence>
<name>A0A4Y8S879_9SPHI</name>
<gene>
    <name evidence="3" type="ORF">E2R66_21305</name>
</gene>
<feature type="signal peptide" evidence="1">
    <location>
        <begin position="1"/>
        <end position="21"/>
    </location>
</feature>
<dbReference type="RefSeq" id="WP_133234615.1">
    <property type="nucleotide sequence ID" value="NZ_SOZE01000028.1"/>
</dbReference>
<organism evidence="3 4">
    <name type="scientific">Mucilaginibacter psychrotolerans</name>
    <dbReference type="NCBI Taxonomy" id="1524096"/>
    <lineage>
        <taxon>Bacteria</taxon>
        <taxon>Pseudomonadati</taxon>
        <taxon>Bacteroidota</taxon>
        <taxon>Sphingobacteriia</taxon>
        <taxon>Sphingobacteriales</taxon>
        <taxon>Sphingobacteriaceae</taxon>
        <taxon>Mucilaginibacter</taxon>
    </lineage>
</organism>
<dbReference type="OrthoDB" id="9780932at2"/>
<evidence type="ECO:0000313" key="4">
    <source>
        <dbReference type="Proteomes" id="UP000297540"/>
    </source>
</evidence>
<dbReference type="EMBL" id="SOZE01000028">
    <property type="protein sequence ID" value="TFF34644.1"/>
    <property type="molecule type" value="Genomic_DNA"/>
</dbReference>
<dbReference type="GO" id="GO:0016020">
    <property type="term" value="C:membrane"/>
    <property type="evidence" value="ECO:0007669"/>
    <property type="project" value="TreeGrafter"/>
</dbReference>
<dbReference type="InterPro" id="IPR029058">
    <property type="entry name" value="AB_hydrolase_fold"/>
</dbReference>